<sequence length="138" mass="14927">MLEAKIREGILHDIVHFGLRIVIGVAFIVHGFEKFDPVFAGYMPSFGIPTEMAPLIALAEIIPGTLIIVGVLSRIASSLLATIMMGAIFVVLKASSYTGQMGYEYPLILLAANLMVIVIGPGRISLSHIIKKIPRVLQ</sequence>
<dbReference type="KEGG" id="tah:SU86_008845"/>
<dbReference type="Pfam" id="PF07681">
    <property type="entry name" value="DoxX"/>
    <property type="match status" value="1"/>
</dbReference>
<dbReference type="GO" id="GO:0005886">
    <property type="term" value="C:plasma membrane"/>
    <property type="evidence" value="ECO:0007669"/>
    <property type="project" value="UniProtKB-SubCell"/>
</dbReference>
<evidence type="ECO:0000256" key="4">
    <source>
        <dbReference type="ARBA" id="ARBA00022989"/>
    </source>
</evidence>
<comment type="subcellular location">
    <subcellularLocation>
        <location evidence="1">Cell membrane</location>
        <topology evidence="1">Multi-pass membrane protein</topology>
    </subcellularLocation>
</comment>
<evidence type="ECO:0000313" key="8">
    <source>
        <dbReference type="Proteomes" id="UP000266745"/>
    </source>
</evidence>
<evidence type="ECO:0000256" key="6">
    <source>
        <dbReference type="SAM" id="Phobius"/>
    </source>
</evidence>
<evidence type="ECO:0000256" key="5">
    <source>
        <dbReference type="ARBA" id="ARBA00023136"/>
    </source>
</evidence>
<evidence type="ECO:0000256" key="1">
    <source>
        <dbReference type="ARBA" id="ARBA00004651"/>
    </source>
</evidence>
<dbReference type="InterPro" id="IPR032808">
    <property type="entry name" value="DoxX"/>
</dbReference>
<reference evidence="7 8" key="1">
    <citation type="journal article" date="2016" name="Sci. Rep.">
        <title>A novel ammonia-oxidizing archaeon from wastewater treatment plant: Its enrichment, physiological and genomic characteristics.</title>
        <authorList>
            <person name="Li Y."/>
            <person name="Ding K."/>
            <person name="Wen X."/>
            <person name="Zhang B."/>
            <person name="Shen B."/>
            <person name="Yang Y."/>
        </authorList>
    </citation>
    <scope>NUCLEOTIDE SEQUENCE [LARGE SCALE GENOMIC DNA]</scope>
    <source>
        <strain evidence="7 8">SAT1</strain>
    </source>
</reference>
<dbReference type="PANTHER" id="PTHR33452:SF1">
    <property type="entry name" value="INNER MEMBRANE PROTEIN YPHA-RELATED"/>
    <property type="match status" value="1"/>
</dbReference>
<dbReference type="AlphaFoldDB" id="A0A3G1B449"/>
<keyword evidence="4 6" id="KW-1133">Transmembrane helix</keyword>
<gene>
    <name evidence="7" type="ORF">SU86_008845</name>
</gene>
<keyword evidence="5 6" id="KW-0472">Membrane</keyword>
<feature type="transmembrane region" description="Helical" evidence="6">
    <location>
        <begin position="14"/>
        <end position="32"/>
    </location>
</feature>
<dbReference type="InterPro" id="IPR051907">
    <property type="entry name" value="DoxX-like_oxidoreductase"/>
</dbReference>
<feature type="transmembrane region" description="Helical" evidence="6">
    <location>
        <begin position="52"/>
        <end position="72"/>
    </location>
</feature>
<accession>A0A3G1B449</accession>
<dbReference type="PANTHER" id="PTHR33452">
    <property type="entry name" value="OXIDOREDUCTASE CATD-RELATED"/>
    <property type="match status" value="1"/>
</dbReference>
<keyword evidence="2" id="KW-1003">Cell membrane</keyword>
<keyword evidence="8" id="KW-1185">Reference proteome</keyword>
<organism evidence="7 8">
    <name type="scientific">Candidatus Nitrosotenuis cloacae</name>
    <dbReference type="NCBI Taxonomy" id="1603555"/>
    <lineage>
        <taxon>Archaea</taxon>
        <taxon>Nitrososphaerota</taxon>
        <taxon>Candidatus Nitrosotenuis</taxon>
    </lineage>
</organism>
<name>A0A3G1B449_9ARCH</name>
<dbReference type="Proteomes" id="UP000266745">
    <property type="component" value="Chromosome"/>
</dbReference>
<evidence type="ECO:0000313" key="7">
    <source>
        <dbReference type="EMBL" id="AJZ76443.1"/>
    </source>
</evidence>
<feature type="transmembrane region" description="Helical" evidence="6">
    <location>
        <begin position="105"/>
        <end position="126"/>
    </location>
</feature>
<protein>
    <submittedName>
        <fullName evidence="7">DoxX family protein</fullName>
    </submittedName>
</protein>
<evidence type="ECO:0000256" key="3">
    <source>
        <dbReference type="ARBA" id="ARBA00022692"/>
    </source>
</evidence>
<proteinExistence type="predicted"/>
<feature type="transmembrane region" description="Helical" evidence="6">
    <location>
        <begin position="79"/>
        <end position="99"/>
    </location>
</feature>
<evidence type="ECO:0000256" key="2">
    <source>
        <dbReference type="ARBA" id="ARBA00022475"/>
    </source>
</evidence>
<keyword evidence="3 6" id="KW-0812">Transmembrane</keyword>
<dbReference type="EMBL" id="CP011097">
    <property type="protein sequence ID" value="AJZ76443.1"/>
    <property type="molecule type" value="Genomic_DNA"/>
</dbReference>
<dbReference type="OrthoDB" id="10826at2157"/>